<evidence type="ECO:0000313" key="1">
    <source>
        <dbReference type="EnsemblMetazoa" id="AARA014147-PA"/>
    </source>
</evidence>
<dbReference type="EMBL" id="APCN01002158">
    <property type="status" value="NOT_ANNOTATED_CDS"/>
    <property type="molecule type" value="Genomic_DNA"/>
</dbReference>
<keyword evidence="2" id="KW-1185">Reference proteome</keyword>
<evidence type="ECO:0000313" key="2">
    <source>
        <dbReference type="Proteomes" id="UP000075840"/>
    </source>
</evidence>
<protein>
    <submittedName>
        <fullName evidence="1">Uncharacterized protein</fullName>
    </submittedName>
</protein>
<dbReference type="VEuPathDB" id="VectorBase:AARA014147"/>
<organism evidence="1 2">
    <name type="scientific">Anopheles arabiensis</name>
    <name type="common">Mosquito</name>
    <dbReference type="NCBI Taxonomy" id="7173"/>
    <lineage>
        <taxon>Eukaryota</taxon>
        <taxon>Metazoa</taxon>
        <taxon>Ecdysozoa</taxon>
        <taxon>Arthropoda</taxon>
        <taxon>Hexapoda</taxon>
        <taxon>Insecta</taxon>
        <taxon>Pterygota</taxon>
        <taxon>Neoptera</taxon>
        <taxon>Endopterygota</taxon>
        <taxon>Diptera</taxon>
        <taxon>Nematocera</taxon>
        <taxon>Culicoidea</taxon>
        <taxon>Culicidae</taxon>
        <taxon>Anophelinae</taxon>
        <taxon>Anopheles</taxon>
    </lineage>
</organism>
<sequence>MRTRFVFLPSRHTFRPKSGDRDRFC</sequence>
<name>A0A182IF77_ANOAR</name>
<dbReference type="AlphaFoldDB" id="A0A182IF77"/>
<proteinExistence type="predicted"/>
<dbReference type="Proteomes" id="UP000075840">
    <property type="component" value="Unassembled WGS sequence"/>
</dbReference>
<reference evidence="1" key="1">
    <citation type="submission" date="2022-08" db="UniProtKB">
        <authorList>
            <consortium name="EnsemblMetazoa"/>
        </authorList>
    </citation>
    <scope>IDENTIFICATION</scope>
    <source>
        <strain evidence="1">Dongola</strain>
    </source>
</reference>
<accession>A0A182IF77</accession>
<dbReference type="EnsemblMetazoa" id="AARA014147-RA">
    <property type="protein sequence ID" value="AARA014147-PA"/>
    <property type="gene ID" value="AARA014147"/>
</dbReference>